<dbReference type="PIRSF" id="PIRSF016636">
    <property type="entry name" value="AlgI_DltB"/>
    <property type="match status" value="1"/>
</dbReference>
<dbReference type="PIRSF" id="PIRSF500217">
    <property type="entry name" value="AlgI"/>
    <property type="match status" value="1"/>
</dbReference>
<organism evidence="11 12">
    <name type="scientific">Planococcus massiliensis</name>
    <dbReference type="NCBI Taxonomy" id="1499687"/>
    <lineage>
        <taxon>Bacteria</taxon>
        <taxon>Bacillati</taxon>
        <taxon>Bacillota</taxon>
        <taxon>Bacilli</taxon>
        <taxon>Bacillales</taxon>
        <taxon>Caryophanaceae</taxon>
        <taxon>Planococcus</taxon>
    </lineage>
</organism>
<dbReference type="GO" id="GO:0016746">
    <property type="term" value="F:acyltransferase activity"/>
    <property type="evidence" value="ECO:0007669"/>
    <property type="project" value="UniProtKB-KW"/>
</dbReference>
<comment type="subcellular location">
    <subcellularLocation>
        <location evidence="1">Cell membrane</location>
        <topology evidence="1">Multi-pass membrane protein</topology>
    </subcellularLocation>
</comment>
<keyword evidence="8 9" id="KW-0012">Acyltransferase</keyword>
<feature type="transmembrane region" description="Helical" evidence="10">
    <location>
        <begin position="355"/>
        <end position="373"/>
    </location>
</feature>
<dbReference type="PANTHER" id="PTHR13285:SF23">
    <property type="entry name" value="TEICHOIC ACID D-ALANYLTRANSFERASE"/>
    <property type="match status" value="1"/>
</dbReference>
<dbReference type="InterPro" id="IPR024194">
    <property type="entry name" value="Ac/AlaTfrase_AlgI/DltB"/>
</dbReference>
<dbReference type="EMBL" id="CCXS01000001">
    <property type="protein sequence ID" value="CEG22018.1"/>
    <property type="molecule type" value="Genomic_DNA"/>
</dbReference>
<evidence type="ECO:0000256" key="10">
    <source>
        <dbReference type="SAM" id="Phobius"/>
    </source>
</evidence>
<dbReference type="OrthoDB" id="9805788at2"/>
<evidence type="ECO:0000256" key="8">
    <source>
        <dbReference type="ARBA" id="ARBA00023315"/>
    </source>
</evidence>
<comment type="similarity">
    <text evidence="2 9">Belongs to the membrane-bound acyltransferase family.</text>
</comment>
<evidence type="ECO:0000256" key="6">
    <source>
        <dbReference type="ARBA" id="ARBA00022989"/>
    </source>
</evidence>
<feature type="transmembrane region" description="Helical" evidence="10">
    <location>
        <begin position="118"/>
        <end position="136"/>
    </location>
</feature>
<evidence type="ECO:0000256" key="3">
    <source>
        <dbReference type="ARBA" id="ARBA00022475"/>
    </source>
</evidence>
<dbReference type="AlphaFoldDB" id="A0A098EIC0"/>
<evidence type="ECO:0000256" key="4">
    <source>
        <dbReference type="ARBA" id="ARBA00022679"/>
    </source>
</evidence>
<dbReference type="Pfam" id="PF03062">
    <property type="entry name" value="MBOAT"/>
    <property type="match status" value="1"/>
</dbReference>
<feature type="transmembrane region" description="Helical" evidence="10">
    <location>
        <begin position="308"/>
        <end position="335"/>
    </location>
</feature>
<keyword evidence="4 9" id="KW-0808">Transferase</keyword>
<keyword evidence="3 9" id="KW-1003">Cell membrane</keyword>
<reference evidence="11 12" key="1">
    <citation type="submission" date="2014-09" db="EMBL/GenBank/DDBJ databases">
        <authorList>
            <person name="Urmite Genomes Urmite Genomes"/>
        </authorList>
    </citation>
    <scope>NUCLEOTIDE SEQUENCE [LARGE SCALE GENOMIC DNA]</scope>
    <source>
        <strain evidence="11 12">ES2</strain>
    </source>
</reference>
<dbReference type="Proteomes" id="UP000043699">
    <property type="component" value="Unassembled WGS sequence"/>
</dbReference>
<sequence>MIFNSFEFIFLFLPIVFVVYYILGRLHIPFAKSWLLVASLFFYGYWNPAYLPLILVSMVINYTVGAFLGKDRAKPLRKGILTLGILFNVGLLGYYKYYDFFVENINIVFGSEIVLKELLLPLAISFYTFQQIAYLVDSYRLETKEYNFLNYGLFVSFFPQLIAGPIVHHGQVMSQFTDKKNYRIQYENISKGLLVFAIGLFKKVGIADVFAGWANTGYSDVASLTFLDSWFTTLSYTLQLYFDFSGYSDMAIGLALLFNIRLPINFNSPYKARDIQDFWRRWHITLSHFLTAYIYIPLGGNRKGPRRTYLNIFIIFLVSGIWHGAGWTFLIWGVLHGVASVICRYWKLAGYKMNGIAAWATTFLFVHLAWVFFRALSLEDAMTVLGAMFGFNGFYFPAGIYKLFPDFNPDWVMLLPFDTPTIHMYFLLLIGLLLSWFAKNSIEIKNEMKRNVPMAIFVALLLFYSTMQLQQVSEFLYFNF</sequence>
<feature type="transmembrane region" description="Helical" evidence="10">
    <location>
        <begin position="454"/>
        <end position="472"/>
    </location>
</feature>
<dbReference type="PANTHER" id="PTHR13285">
    <property type="entry name" value="ACYLTRANSFERASE"/>
    <property type="match status" value="1"/>
</dbReference>
<evidence type="ECO:0000313" key="12">
    <source>
        <dbReference type="Proteomes" id="UP000043699"/>
    </source>
</evidence>
<evidence type="ECO:0000256" key="1">
    <source>
        <dbReference type="ARBA" id="ARBA00004651"/>
    </source>
</evidence>
<gene>
    <name evidence="11" type="primary">patA_2</name>
    <name evidence="11" type="ORF">BN1080_00938</name>
</gene>
<accession>A0A098EIC0</accession>
<keyword evidence="12" id="KW-1185">Reference proteome</keyword>
<protein>
    <submittedName>
        <fullName evidence="11">Peptidoglycan O-acetyltransferase</fullName>
    </submittedName>
</protein>
<feature type="transmembrane region" description="Helical" evidence="10">
    <location>
        <begin position="6"/>
        <end position="23"/>
    </location>
</feature>
<feature type="transmembrane region" description="Helical" evidence="10">
    <location>
        <begin position="80"/>
        <end position="98"/>
    </location>
</feature>
<dbReference type="GO" id="GO:0005886">
    <property type="term" value="C:plasma membrane"/>
    <property type="evidence" value="ECO:0007669"/>
    <property type="project" value="UniProtKB-SubCell"/>
</dbReference>
<feature type="transmembrane region" description="Helical" evidence="10">
    <location>
        <begin position="148"/>
        <end position="167"/>
    </location>
</feature>
<keyword evidence="6 10" id="KW-1133">Transmembrane helix</keyword>
<dbReference type="RefSeq" id="WP_052650756.1">
    <property type="nucleotide sequence ID" value="NZ_CCXS01000001.1"/>
</dbReference>
<dbReference type="STRING" id="1499687.BN1080_00938"/>
<feature type="transmembrane region" description="Helical" evidence="10">
    <location>
        <begin position="385"/>
        <end position="404"/>
    </location>
</feature>
<evidence type="ECO:0000256" key="9">
    <source>
        <dbReference type="PIRNR" id="PIRNR016636"/>
    </source>
</evidence>
<evidence type="ECO:0000256" key="5">
    <source>
        <dbReference type="ARBA" id="ARBA00022692"/>
    </source>
</evidence>
<evidence type="ECO:0000256" key="7">
    <source>
        <dbReference type="ARBA" id="ARBA00023136"/>
    </source>
</evidence>
<evidence type="ECO:0000313" key="11">
    <source>
        <dbReference type="EMBL" id="CEG22018.1"/>
    </source>
</evidence>
<proteinExistence type="inferred from homology"/>
<feature type="transmembrane region" description="Helical" evidence="10">
    <location>
        <begin position="424"/>
        <end position="442"/>
    </location>
</feature>
<keyword evidence="7 9" id="KW-0472">Membrane</keyword>
<dbReference type="InterPro" id="IPR004299">
    <property type="entry name" value="MBOAT_fam"/>
</dbReference>
<evidence type="ECO:0000256" key="2">
    <source>
        <dbReference type="ARBA" id="ARBA00010323"/>
    </source>
</evidence>
<feature type="transmembrane region" description="Helical" evidence="10">
    <location>
        <begin position="52"/>
        <end position="68"/>
    </location>
</feature>
<dbReference type="InterPro" id="IPR028362">
    <property type="entry name" value="AlgI"/>
</dbReference>
<keyword evidence="5 10" id="KW-0812">Transmembrane</keyword>
<dbReference type="GO" id="GO:0042121">
    <property type="term" value="P:alginic acid biosynthetic process"/>
    <property type="evidence" value="ECO:0007669"/>
    <property type="project" value="InterPro"/>
</dbReference>
<name>A0A098EIC0_9BACL</name>
<feature type="transmembrane region" description="Helical" evidence="10">
    <location>
        <begin position="278"/>
        <end position="296"/>
    </location>
</feature>
<dbReference type="InterPro" id="IPR051085">
    <property type="entry name" value="MB_O-acyltransferase"/>
</dbReference>